<dbReference type="AlphaFoldDB" id="A0A1C4BE33"/>
<proteinExistence type="predicted"/>
<dbReference type="Gene3D" id="1.10.10.10">
    <property type="entry name" value="Winged helix-like DNA-binding domain superfamily/Winged helix DNA-binding domain"/>
    <property type="match status" value="1"/>
</dbReference>
<dbReference type="Proteomes" id="UP000195991">
    <property type="component" value="Unassembled WGS sequence"/>
</dbReference>
<dbReference type="SUPFAM" id="SSF46785">
    <property type="entry name" value="Winged helix' DNA-binding domain"/>
    <property type="match status" value="1"/>
</dbReference>
<protein>
    <submittedName>
        <fullName evidence="1">Uncharacterized protein</fullName>
    </submittedName>
</protein>
<evidence type="ECO:0000313" key="2">
    <source>
        <dbReference type="Proteomes" id="UP000195991"/>
    </source>
</evidence>
<gene>
    <name evidence="1" type="ORF">BTT61001_01240</name>
</gene>
<accession>A0A1C4BE33</accession>
<evidence type="ECO:0000313" key="1">
    <source>
        <dbReference type="EMBL" id="SCC05135.1"/>
    </source>
</evidence>
<dbReference type="EMBL" id="FMBI01000024">
    <property type="protein sequence ID" value="SCC05135.1"/>
    <property type="molecule type" value="Genomic_DNA"/>
</dbReference>
<reference evidence="1 2" key="1">
    <citation type="submission" date="2016-08" db="EMBL/GenBank/DDBJ databases">
        <authorList>
            <person name="Seilhamer J.J."/>
        </authorList>
    </citation>
    <scope>NUCLEOTIDE SEQUENCE [LARGE SCALE GENOMIC DNA]</scope>
    <source>
        <strain evidence="1 2">IEBC_T61001</strain>
    </source>
</reference>
<dbReference type="InterPro" id="IPR036388">
    <property type="entry name" value="WH-like_DNA-bd_sf"/>
</dbReference>
<dbReference type="InterPro" id="IPR036390">
    <property type="entry name" value="WH_DNA-bd_sf"/>
</dbReference>
<name>A0A1C4BE33_BACTU</name>
<organism evidence="1 2">
    <name type="scientific">Bacillus thuringiensis</name>
    <dbReference type="NCBI Taxonomy" id="1428"/>
    <lineage>
        <taxon>Bacteria</taxon>
        <taxon>Bacillati</taxon>
        <taxon>Bacillota</taxon>
        <taxon>Bacilli</taxon>
        <taxon>Bacillales</taxon>
        <taxon>Bacillaceae</taxon>
        <taxon>Bacillus</taxon>
        <taxon>Bacillus cereus group</taxon>
    </lineage>
</organism>
<dbReference type="RefSeq" id="WP_087984781.1">
    <property type="nucleotide sequence ID" value="NZ_FMBI01000024.1"/>
</dbReference>
<sequence>MKELRKYISFDSVAEMDKTIDLILKEYNLKDSERVILLKLSNYSCKFVGVSYLKNNTLADLTGYSKRTIQRALKRFSELGIITRIEQFKPVKGGYSAFICVINPFERHHELASCKEATELTPEQLDEPSHENEAITTKTKSSKELKIRNSAPVEVDDLDSSYLVNSCVPMEFINAVSPFFGTAKEIYAIWGKVKLAANKYAPDLVDTTEVAISAFKQSVFALKMNKIRKDFKGYLFGVLSKMMSVEQRKLKNKLFNFLQD</sequence>
<dbReference type="Pfam" id="PF13730">
    <property type="entry name" value="HTH_36"/>
    <property type="match status" value="1"/>
</dbReference>